<accession>A0A1I3YSF9</accession>
<dbReference type="InterPro" id="IPR010664">
    <property type="entry name" value="LipoPS_assembly_LptC-rel"/>
</dbReference>
<evidence type="ECO:0000256" key="1">
    <source>
        <dbReference type="ARBA" id="ARBA00022475"/>
    </source>
</evidence>
<dbReference type="PANTHER" id="PTHR37481">
    <property type="entry name" value="LIPOPOLYSACCHARIDE EXPORT SYSTEM PROTEIN LPTC"/>
    <property type="match status" value="1"/>
</dbReference>
<dbReference type="GO" id="GO:0005886">
    <property type="term" value="C:plasma membrane"/>
    <property type="evidence" value="ECO:0007669"/>
    <property type="project" value="InterPro"/>
</dbReference>
<sequence>MFRRSYFNFYLILFIGLGALTFWLDKVTKPLSTETGTDFFQLPDYIIEDLSGLRIDHDNAVHRVFHAKKMFHYLGQDLTRLDQVHFINTKPGKPLFRVFADQAEIHGNGENIFLNGNVTVIRGDEDNKGKITMKTDMLHLIPDEDMVKTDKNVTISRMNTTVHAIGLQLDNETGMIELLSRVRAIDQ</sequence>
<evidence type="ECO:0000313" key="8">
    <source>
        <dbReference type="Proteomes" id="UP000199533"/>
    </source>
</evidence>
<dbReference type="PANTHER" id="PTHR37481:SF1">
    <property type="entry name" value="LIPOPOLYSACCHARIDE EXPORT SYSTEM PROTEIN LPTC"/>
    <property type="match status" value="1"/>
</dbReference>
<organism evidence="7 8">
    <name type="scientific">Nitrosomonas aestuarii</name>
    <dbReference type="NCBI Taxonomy" id="52441"/>
    <lineage>
        <taxon>Bacteria</taxon>
        <taxon>Pseudomonadati</taxon>
        <taxon>Pseudomonadota</taxon>
        <taxon>Betaproteobacteria</taxon>
        <taxon>Nitrosomonadales</taxon>
        <taxon>Nitrosomonadaceae</taxon>
        <taxon>Nitrosomonas</taxon>
    </lineage>
</organism>
<dbReference type="RefSeq" id="WP_090697408.1">
    <property type="nucleotide sequence ID" value="NZ_FOSP01000004.1"/>
</dbReference>
<evidence type="ECO:0000256" key="5">
    <source>
        <dbReference type="ARBA" id="ARBA00023136"/>
    </source>
</evidence>
<evidence type="ECO:0000256" key="6">
    <source>
        <dbReference type="SAM" id="Phobius"/>
    </source>
</evidence>
<keyword evidence="1" id="KW-1003">Cell membrane</keyword>
<dbReference type="EMBL" id="FOSP01000004">
    <property type="protein sequence ID" value="SFK34867.1"/>
    <property type="molecule type" value="Genomic_DNA"/>
</dbReference>
<gene>
    <name evidence="7" type="ORF">SAMN05216302_1004136</name>
</gene>
<evidence type="ECO:0000256" key="4">
    <source>
        <dbReference type="ARBA" id="ARBA00022989"/>
    </source>
</evidence>
<protein>
    <submittedName>
        <fullName evidence="7">Lipopolysaccharide export system protein LptC</fullName>
    </submittedName>
</protein>
<dbReference type="GO" id="GO:0015221">
    <property type="term" value="F:lipopolysaccharide transmembrane transporter activity"/>
    <property type="evidence" value="ECO:0007669"/>
    <property type="project" value="InterPro"/>
</dbReference>
<dbReference type="AlphaFoldDB" id="A0A1I3YSF9"/>
<evidence type="ECO:0000256" key="3">
    <source>
        <dbReference type="ARBA" id="ARBA00022692"/>
    </source>
</evidence>
<proteinExistence type="predicted"/>
<dbReference type="Proteomes" id="UP000199533">
    <property type="component" value="Unassembled WGS sequence"/>
</dbReference>
<dbReference type="InterPro" id="IPR026265">
    <property type="entry name" value="LptC"/>
</dbReference>
<feature type="transmembrane region" description="Helical" evidence="6">
    <location>
        <begin position="7"/>
        <end position="24"/>
    </location>
</feature>
<dbReference type="STRING" id="52441.SAMN05216302_1004136"/>
<dbReference type="GO" id="GO:0017089">
    <property type="term" value="F:glycolipid transfer activity"/>
    <property type="evidence" value="ECO:0007669"/>
    <property type="project" value="TreeGrafter"/>
</dbReference>
<dbReference type="GO" id="GO:0030288">
    <property type="term" value="C:outer membrane-bounded periplasmic space"/>
    <property type="evidence" value="ECO:0007669"/>
    <property type="project" value="TreeGrafter"/>
</dbReference>
<keyword evidence="5 6" id="KW-0472">Membrane</keyword>
<reference evidence="8" key="1">
    <citation type="submission" date="2016-10" db="EMBL/GenBank/DDBJ databases">
        <authorList>
            <person name="Varghese N."/>
            <person name="Submissions S."/>
        </authorList>
    </citation>
    <scope>NUCLEOTIDE SEQUENCE [LARGE SCALE GENOMIC DNA]</scope>
    <source>
        <strain evidence="8">Nm69</strain>
    </source>
</reference>
<dbReference type="OrthoDB" id="8589410at2"/>
<name>A0A1I3YSF9_9PROT</name>
<keyword evidence="4 6" id="KW-1133">Transmembrane helix</keyword>
<dbReference type="Gene3D" id="2.60.450.10">
    <property type="entry name" value="Lipopolysaccharide (LPS) transport protein A like domain"/>
    <property type="match status" value="1"/>
</dbReference>
<dbReference type="NCBIfam" id="TIGR04409">
    <property type="entry name" value="LptC_YrbK"/>
    <property type="match status" value="1"/>
</dbReference>
<keyword evidence="8" id="KW-1185">Reference proteome</keyword>
<dbReference type="InterPro" id="IPR052363">
    <property type="entry name" value="LPS_export_LptC"/>
</dbReference>
<keyword evidence="3 6" id="KW-0812">Transmembrane</keyword>
<evidence type="ECO:0000256" key="2">
    <source>
        <dbReference type="ARBA" id="ARBA00022519"/>
    </source>
</evidence>
<dbReference type="Pfam" id="PF06835">
    <property type="entry name" value="LptC"/>
    <property type="match status" value="1"/>
</dbReference>
<evidence type="ECO:0000313" key="7">
    <source>
        <dbReference type="EMBL" id="SFK34867.1"/>
    </source>
</evidence>
<keyword evidence="2" id="KW-0997">Cell inner membrane</keyword>